<dbReference type="RefSeq" id="WP_191804966.1">
    <property type="nucleotide sequence ID" value="NZ_JACSQF010000015.1"/>
</dbReference>
<dbReference type="InterPro" id="IPR002562">
    <property type="entry name" value="3'-5'_exonuclease_dom"/>
</dbReference>
<feature type="region of interest" description="Disordered" evidence="1">
    <location>
        <begin position="1"/>
        <end position="64"/>
    </location>
</feature>
<dbReference type="Pfam" id="PF00570">
    <property type="entry name" value="HRDC"/>
    <property type="match status" value="1"/>
</dbReference>
<dbReference type="Gene3D" id="3.30.420.10">
    <property type="entry name" value="Ribonuclease H-like superfamily/Ribonuclease H"/>
    <property type="match status" value="1"/>
</dbReference>
<dbReference type="Gene3D" id="1.10.150.80">
    <property type="entry name" value="HRDC domain"/>
    <property type="match status" value="2"/>
</dbReference>
<reference evidence="3 4" key="1">
    <citation type="submission" date="2020-08" db="EMBL/GenBank/DDBJ databases">
        <title>A Genomic Blueprint of the Chicken Gut Microbiome.</title>
        <authorList>
            <person name="Gilroy R."/>
            <person name="Ravi A."/>
            <person name="Getino M."/>
            <person name="Pursley I."/>
            <person name="Horton D.L."/>
            <person name="Alikhan N.-F."/>
            <person name="Baker D."/>
            <person name="Gharbi K."/>
            <person name="Hall N."/>
            <person name="Watson M."/>
            <person name="Adriaenssens E.M."/>
            <person name="Foster-Nyarko E."/>
            <person name="Jarju S."/>
            <person name="Secka A."/>
            <person name="Antonio M."/>
            <person name="Oren A."/>
            <person name="Chaudhuri R."/>
            <person name="La Ragione R.M."/>
            <person name="Hildebrand F."/>
            <person name="Pallen M.J."/>
        </authorList>
    </citation>
    <scope>NUCLEOTIDE SEQUENCE [LARGE SCALE GENOMIC DNA]</scope>
    <source>
        <strain evidence="3 4">Sa2CUA9</strain>
    </source>
</reference>
<comment type="caution">
    <text evidence="3">The sequence shown here is derived from an EMBL/GenBank/DDBJ whole genome shotgun (WGS) entry which is preliminary data.</text>
</comment>
<dbReference type="EMBL" id="JACSQF010000015">
    <property type="protein sequence ID" value="MBD7981912.1"/>
    <property type="molecule type" value="Genomic_DNA"/>
</dbReference>
<dbReference type="PROSITE" id="PS50967">
    <property type="entry name" value="HRDC"/>
    <property type="match status" value="1"/>
</dbReference>
<protein>
    <submittedName>
        <fullName evidence="3">Ribonuclease D</fullName>
    </submittedName>
</protein>
<dbReference type="Pfam" id="PF18305">
    <property type="entry name" value="DNA_pol_A_exoN"/>
    <property type="match status" value="1"/>
</dbReference>
<dbReference type="InterPro" id="IPR044876">
    <property type="entry name" value="HRDC_dom_sf"/>
</dbReference>
<dbReference type="SUPFAM" id="SSF47819">
    <property type="entry name" value="HRDC-like"/>
    <property type="match status" value="1"/>
</dbReference>
<feature type="compositionally biased region" description="Low complexity" evidence="1">
    <location>
        <begin position="37"/>
        <end position="52"/>
    </location>
</feature>
<dbReference type="PANTHER" id="PTHR47649:SF1">
    <property type="entry name" value="RIBONUCLEASE D"/>
    <property type="match status" value="1"/>
</dbReference>
<dbReference type="SUPFAM" id="SSF53098">
    <property type="entry name" value="Ribonuclease H-like"/>
    <property type="match status" value="1"/>
</dbReference>
<dbReference type="InterPro" id="IPR051086">
    <property type="entry name" value="RNase_D-like"/>
</dbReference>
<evidence type="ECO:0000313" key="4">
    <source>
        <dbReference type="Proteomes" id="UP000655570"/>
    </source>
</evidence>
<dbReference type="Proteomes" id="UP000655570">
    <property type="component" value="Unassembled WGS sequence"/>
</dbReference>
<dbReference type="InterPro" id="IPR010997">
    <property type="entry name" value="HRDC-like_sf"/>
</dbReference>
<organism evidence="3 4">
    <name type="scientific">Oerskovia merdavium</name>
    <dbReference type="NCBI Taxonomy" id="2762227"/>
    <lineage>
        <taxon>Bacteria</taxon>
        <taxon>Bacillati</taxon>
        <taxon>Actinomycetota</taxon>
        <taxon>Actinomycetes</taxon>
        <taxon>Micrococcales</taxon>
        <taxon>Cellulomonadaceae</taxon>
        <taxon>Oerskovia</taxon>
    </lineage>
</organism>
<dbReference type="Pfam" id="PF01612">
    <property type="entry name" value="DNA_pol_A_exo1"/>
    <property type="match status" value="1"/>
</dbReference>
<dbReference type="SMART" id="SM00474">
    <property type="entry name" value="35EXOc"/>
    <property type="match status" value="1"/>
</dbReference>
<feature type="compositionally biased region" description="Polar residues" evidence="1">
    <location>
        <begin position="1"/>
        <end position="12"/>
    </location>
</feature>
<proteinExistence type="predicted"/>
<sequence>MSSAHTPSFSSRRTADRGPSGDAVDVGTARDAAPSSTPDGADPGAPVPAVTPLTEPADGVGPVIDTPEAFAEVVAAYAAASGPVAADAERASGYRYGQRTYLVQVRREGAGTALIDPIAIPDLSPLREAVGDAEWILHAASQDLPGFAEQNLYPARIFDTELAARLLGMERVGLAAVIAEVLGLGLAKEHSAADWSTRPLPEDWLRYAALDVEVLIPLRKILGERLEEQGKAEWAAQEFEAVRTAPPPPPREEPWRRTSGVHALRNPRSLAVVRTLWEARDENARRRDIAPGRVLPDRAIVAAAQAMPRSVPELVKLPAFSGRNTARRAAAWQHAIDQALALPQEALPSARGPRSDAPPPPRAWADRDPAAAQRLDAARVVVQALSDELSVPIENLLQPDALRRVCWTPPSPLDTEHVAQFLRGRGAREWQLDLVAEPLARALADPASVPRPAPTPTPESAP</sequence>
<dbReference type="InterPro" id="IPR002121">
    <property type="entry name" value="HRDC_dom"/>
</dbReference>
<dbReference type="InterPro" id="IPR036397">
    <property type="entry name" value="RNaseH_sf"/>
</dbReference>
<evidence type="ECO:0000256" key="1">
    <source>
        <dbReference type="SAM" id="MobiDB-lite"/>
    </source>
</evidence>
<dbReference type="SMART" id="SM00341">
    <property type="entry name" value="HRDC"/>
    <property type="match status" value="1"/>
</dbReference>
<evidence type="ECO:0000259" key="2">
    <source>
        <dbReference type="PROSITE" id="PS50967"/>
    </source>
</evidence>
<dbReference type="InterPro" id="IPR041605">
    <property type="entry name" value="Exo_C"/>
</dbReference>
<feature type="domain" description="HRDC" evidence="2">
    <location>
        <begin position="266"/>
        <end position="346"/>
    </location>
</feature>
<dbReference type="CDD" id="cd06142">
    <property type="entry name" value="RNaseD_exo"/>
    <property type="match status" value="1"/>
</dbReference>
<accession>A0ABR8U1J6</accession>
<gene>
    <name evidence="3" type="ORF">H9641_14470</name>
</gene>
<dbReference type="PANTHER" id="PTHR47649">
    <property type="entry name" value="RIBONUCLEASE D"/>
    <property type="match status" value="1"/>
</dbReference>
<keyword evidence="4" id="KW-1185">Reference proteome</keyword>
<dbReference type="InterPro" id="IPR012337">
    <property type="entry name" value="RNaseH-like_sf"/>
</dbReference>
<name>A0ABR8U1J6_9CELL</name>
<evidence type="ECO:0000313" key="3">
    <source>
        <dbReference type="EMBL" id="MBD7981912.1"/>
    </source>
</evidence>